<feature type="non-terminal residue" evidence="2">
    <location>
        <position position="60"/>
    </location>
</feature>
<evidence type="ECO:0000313" key="1">
    <source>
        <dbReference type="EMBL" id="ORD95108.1"/>
    </source>
</evidence>
<dbReference type="AlphaFoldDB" id="A0A1X0Q645"/>
<protein>
    <submittedName>
        <fullName evidence="2">RS23</fullName>
    </submittedName>
</protein>
<name>A0A1X0Q645_9MICR</name>
<accession>A0A1X0Q645</accession>
<dbReference type="VEuPathDB" id="MicrosporidiaDB:HERIO_2675"/>
<dbReference type="EMBL" id="LTAI01001713">
    <property type="protein sequence ID" value="ORD95144.1"/>
    <property type="molecule type" value="Genomic_DNA"/>
</dbReference>
<dbReference type="VEuPathDB" id="MicrosporidiaDB:A0H76_2955"/>
<reference evidence="2 3" key="1">
    <citation type="journal article" date="2017" name="Environ. Microbiol.">
        <title>Decay of the glycolytic pathway and adaptation to intranuclear parasitism within Enterocytozoonidae microsporidia.</title>
        <authorList>
            <person name="Wiredu Boakye D."/>
            <person name="Jaroenlak P."/>
            <person name="Prachumwat A."/>
            <person name="Williams T.A."/>
            <person name="Bateman K.S."/>
            <person name="Itsathitphaisarn O."/>
            <person name="Sritunyalucksana K."/>
            <person name="Paszkiewicz K.H."/>
            <person name="Moore K.A."/>
            <person name="Stentiford G.D."/>
            <person name="Williams B.A."/>
        </authorList>
    </citation>
    <scope>NUCLEOTIDE SEQUENCE [LARGE SCALE GENOMIC DNA]</scope>
    <source>
        <strain evidence="2">Canceri</strain>
        <strain evidence="3">canceri</strain>
    </source>
</reference>
<dbReference type="VEuPathDB" id="MicrosporidiaDB:A0H76_2956"/>
<dbReference type="EMBL" id="LTAI01001714">
    <property type="protein sequence ID" value="ORD95108.1"/>
    <property type="molecule type" value="Genomic_DNA"/>
</dbReference>
<dbReference type="Proteomes" id="UP000192501">
    <property type="component" value="Unassembled WGS sequence"/>
</dbReference>
<proteinExistence type="predicted"/>
<evidence type="ECO:0000313" key="3">
    <source>
        <dbReference type="Proteomes" id="UP000192501"/>
    </source>
</evidence>
<organism evidence="2 3">
    <name type="scientific">Hepatospora eriocheir</name>
    <dbReference type="NCBI Taxonomy" id="1081669"/>
    <lineage>
        <taxon>Eukaryota</taxon>
        <taxon>Fungi</taxon>
        <taxon>Fungi incertae sedis</taxon>
        <taxon>Microsporidia</taxon>
        <taxon>Hepatosporidae</taxon>
        <taxon>Hepatospora</taxon>
    </lineage>
</organism>
<gene>
    <name evidence="2" type="primary">RS23</name>
    <name evidence="2" type="ORF">A0H76_2955</name>
    <name evidence="1" type="ORF">A0H76_2956</name>
</gene>
<evidence type="ECO:0000313" key="2">
    <source>
        <dbReference type="EMBL" id="ORD95144.1"/>
    </source>
</evidence>
<sequence>MNKHKQVVKQNNFYKNFLTHKMSGLYSAYRLKKRSRAKKLNEKFYRDRLNNKLYKLPTGP</sequence>
<comment type="caution">
    <text evidence="2">The sequence shown here is derived from an EMBL/GenBank/DDBJ whole genome shotgun (WGS) entry which is preliminary data.</text>
</comment>